<keyword evidence="4 6" id="KW-0472">Membrane</keyword>
<dbReference type="WBParaSite" id="MBELARI_LOCUS8219">
    <property type="protein sequence ID" value="MBELARI_LOCUS8219"/>
    <property type="gene ID" value="MBELARI_LOCUS8219"/>
</dbReference>
<dbReference type="Pfam" id="PF01062">
    <property type="entry name" value="Bestrophin"/>
    <property type="match status" value="1"/>
</dbReference>
<evidence type="ECO:0000256" key="5">
    <source>
        <dbReference type="ARBA" id="ARBA00034769"/>
    </source>
</evidence>
<dbReference type="AlphaFoldDB" id="A0AAF3FRG3"/>
<dbReference type="Proteomes" id="UP000887575">
    <property type="component" value="Unassembled WGS sequence"/>
</dbReference>
<comment type="similarity">
    <text evidence="5 6">Belongs to the anion channel-forming bestrophin (TC 1.A.46) family. Calcium-sensitive chloride channel subfamily.</text>
</comment>
<dbReference type="InterPro" id="IPR000615">
    <property type="entry name" value="Bestrophin"/>
</dbReference>
<keyword evidence="2 6" id="KW-0812">Transmembrane</keyword>
<comment type="caution">
    <text evidence="6">Lacks conserved residue(s) required for the propagation of feature annotation.</text>
</comment>
<feature type="compositionally biased region" description="Polar residues" evidence="7">
    <location>
        <begin position="502"/>
        <end position="516"/>
    </location>
</feature>
<dbReference type="PANTHER" id="PTHR10736:SF58">
    <property type="entry name" value="BESTROPHIN HOMOLOG-RELATED"/>
    <property type="match status" value="1"/>
</dbReference>
<protein>
    <recommendedName>
        <fullName evidence="6">Bestrophin homolog</fullName>
    </recommendedName>
</protein>
<evidence type="ECO:0000256" key="6">
    <source>
        <dbReference type="RuleBase" id="RU363126"/>
    </source>
</evidence>
<reference evidence="9" key="1">
    <citation type="submission" date="2024-02" db="UniProtKB">
        <authorList>
            <consortium name="WormBaseParasite"/>
        </authorList>
    </citation>
    <scope>IDENTIFICATION</scope>
</reference>
<comment type="subcellular location">
    <subcellularLocation>
        <location evidence="6">Cell membrane</location>
        <topology evidence="6">Multi-pass membrane protein</topology>
    </subcellularLocation>
    <subcellularLocation>
        <location evidence="1">Membrane</location>
        <topology evidence="1">Multi-pass membrane protein</topology>
    </subcellularLocation>
</comment>
<dbReference type="PANTHER" id="PTHR10736">
    <property type="entry name" value="BESTROPHIN"/>
    <property type="match status" value="1"/>
</dbReference>
<feature type="compositionally biased region" description="Polar residues" evidence="7">
    <location>
        <begin position="378"/>
        <end position="389"/>
    </location>
</feature>
<evidence type="ECO:0000256" key="4">
    <source>
        <dbReference type="ARBA" id="ARBA00023136"/>
    </source>
</evidence>
<comment type="function">
    <text evidence="6">Forms chloride channels.</text>
</comment>
<feature type="transmembrane region" description="Helical" evidence="6">
    <location>
        <begin position="36"/>
        <end position="56"/>
    </location>
</feature>
<accession>A0AAF3FRG3</accession>
<feature type="region of interest" description="Disordered" evidence="7">
    <location>
        <begin position="364"/>
        <end position="389"/>
    </location>
</feature>
<evidence type="ECO:0000256" key="2">
    <source>
        <dbReference type="ARBA" id="ARBA00022692"/>
    </source>
</evidence>
<sequence>MTVSYNLAVSSVGSLTWARILFRWRGSIWKSVSSELFTWLILYYIVMFIYRSDFFLTTEQRKDFESLAYYLNKNTDRLPLTFMLGFFVTLVVDRWRQVFNNMGWIENQALTIATLIRGNDHETITTRRAIVRYICLTQVLVFRDISMRVRRRFPTMNSIVDAGFLQEHEVKMLDQIEVPYNKYWAPINWAMGLVYKAREQNKITSEPSLQNVLNEIKAFRSSLQLLSNFDWVPIPLAYPQVVFFAVRVYFYLCLVGRQFRIVDDSDIRSPIDMYFPVTTALQFICLIGWMKVAESLLNPMGEDDDDFECNYLIDKNIATGMAIVDEEYDQLPEIKMDTFKTNWPPKPPINEGELVGSVSQVILPEATDPPKGQDQRKASQCTNSSEFGQSRLQRLKSRMRLRSFKRANSIHVDNLDKLSPAKLQKLDPNAIFHVRSQNEIKDLRKNTTPDTVVEEDEEQLTITSLKGLKGQTRSMDMIVGGGGGALGDPFDPPPLDRLFPRVSQSIHSTSPSSGNR</sequence>
<keyword evidence="6" id="KW-1003">Cell membrane</keyword>
<keyword evidence="8" id="KW-1185">Reference proteome</keyword>
<evidence type="ECO:0000256" key="1">
    <source>
        <dbReference type="ARBA" id="ARBA00004141"/>
    </source>
</evidence>
<feature type="region of interest" description="Disordered" evidence="7">
    <location>
        <begin position="475"/>
        <end position="516"/>
    </location>
</feature>
<dbReference type="GO" id="GO:0005886">
    <property type="term" value="C:plasma membrane"/>
    <property type="evidence" value="ECO:0007669"/>
    <property type="project" value="UniProtKB-SubCell"/>
</dbReference>
<evidence type="ECO:0000256" key="3">
    <source>
        <dbReference type="ARBA" id="ARBA00022989"/>
    </source>
</evidence>
<organism evidence="8 9">
    <name type="scientific">Mesorhabditis belari</name>
    <dbReference type="NCBI Taxonomy" id="2138241"/>
    <lineage>
        <taxon>Eukaryota</taxon>
        <taxon>Metazoa</taxon>
        <taxon>Ecdysozoa</taxon>
        <taxon>Nematoda</taxon>
        <taxon>Chromadorea</taxon>
        <taxon>Rhabditida</taxon>
        <taxon>Rhabditina</taxon>
        <taxon>Rhabditomorpha</taxon>
        <taxon>Rhabditoidea</taxon>
        <taxon>Rhabditidae</taxon>
        <taxon>Mesorhabditinae</taxon>
        <taxon>Mesorhabditis</taxon>
    </lineage>
</organism>
<keyword evidence="6" id="KW-0868">Chloride</keyword>
<dbReference type="GO" id="GO:0005254">
    <property type="term" value="F:chloride channel activity"/>
    <property type="evidence" value="ECO:0007669"/>
    <property type="project" value="UniProtKB-KW"/>
</dbReference>
<name>A0AAF3FRG3_9BILA</name>
<dbReference type="GO" id="GO:0034707">
    <property type="term" value="C:chloride channel complex"/>
    <property type="evidence" value="ECO:0007669"/>
    <property type="project" value="UniProtKB-KW"/>
</dbReference>
<keyword evidence="3 6" id="KW-1133">Transmembrane helix</keyword>
<evidence type="ECO:0000256" key="7">
    <source>
        <dbReference type="SAM" id="MobiDB-lite"/>
    </source>
</evidence>
<keyword evidence="6" id="KW-0407">Ion channel</keyword>
<evidence type="ECO:0000313" key="9">
    <source>
        <dbReference type="WBParaSite" id="MBELARI_LOCUS8219"/>
    </source>
</evidence>
<evidence type="ECO:0000313" key="8">
    <source>
        <dbReference type="Proteomes" id="UP000887575"/>
    </source>
</evidence>
<keyword evidence="6" id="KW-0406">Ion transport</keyword>
<keyword evidence="6" id="KW-0813">Transport</keyword>
<keyword evidence="6" id="KW-0869">Chloride channel</keyword>
<dbReference type="InterPro" id="IPR021134">
    <property type="entry name" value="Bestrophin-like"/>
</dbReference>
<proteinExistence type="inferred from homology"/>